<organism evidence="1 2">
    <name type="scientific">Paramecium octaurelia</name>
    <dbReference type="NCBI Taxonomy" id="43137"/>
    <lineage>
        <taxon>Eukaryota</taxon>
        <taxon>Sar</taxon>
        <taxon>Alveolata</taxon>
        <taxon>Ciliophora</taxon>
        <taxon>Intramacronucleata</taxon>
        <taxon>Oligohymenophorea</taxon>
        <taxon>Peniculida</taxon>
        <taxon>Parameciidae</taxon>
        <taxon>Paramecium</taxon>
    </lineage>
</organism>
<protein>
    <submittedName>
        <fullName evidence="1">Uncharacterized protein</fullName>
    </submittedName>
</protein>
<comment type="caution">
    <text evidence="1">The sequence shown here is derived from an EMBL/GenBank/DDBJ whole genome shotgun (WGS) entry which is preliminary data.</text>
</comment>
<evidence type="ECO:0000313" key="2">
    <source>
        <dbReference type="Proteomes" id="UP000683925"/>
    </source>
</evidence>
<dbReference type="OrthoDB" id="6073114at2759"/>
<proteinExistence type="predicted"/>
<dbReference type="Proteomes" id="UP000683925">
    <property type="component" value="Unassembled WGS sequence"/>
</dbReference>
<sequence length="131" mass="15891">MISFNLYLIFIIQQEIFFYKIQQKQVGQSKLSYIWLRHSKLKINEKFMYKKLNLFQSLYLEKQFILNILNILGMDEMQFSEAESNMNNLVLSNEKFQVNIGKKNKNLKEKEIKFNLINVNHNIYKLQIIQF</sequence>
<name>A0A8S1TZC0_PAROT</name>
<keyword evidence="2" id="KW-1185">Reference proteome</keyword>
<gene>
    <name evidence="1" type="ORF">POCTA_138.1.T0340119</name>
</gene>
<dbReference type="AlphaFoldDB" id="A0A8S1TZC0"/>
<dbReference type="EMBL" id="CAJJDP010000034">
    <property type="protein sequence ID" value="CAD8157730.1"/>
    <property type="molecule type" value="Genomic_DNA"/>
</dbReference>
<reference evidence="1" key="1">
    <citation type="submission" date="2021-01" db="EMBL/GenBank/DDBJ databases">
        <authorList>
            <consortium name="Genoscope - CEA"/>
            <person name="William W."/>
        </authorList>
    </citation>
    <scope>NUCLEOTIDE SEQUENCE</scope>
</reference>
<evidence type="ECO:0000313" key="1">
    <source>
        <dbReference type="EMBL" id="CAD8157730.1"/>
    </source>
</evidence>
<accession>A0A8S1TZC0</accession>